<keyword evidence="2" id="KW-0472">Membrane</keyword>
<evidence type="ECO:0000256" key="5">
    <source>
        <dbReference type="SAM" id="MobiDB-lite"/>
    </source>
</evidence>
<evidence type="ECO:0000313" key="7">
    <source>
        <dbReference type="EMBL" id="MFD2563900.1"/>
    </source>
</evidence>
<dbReference type="Pfam" id="PF17957">
    <property type="entry name" value="Big_7"/>
    <property type="match status" value="1"/>
</dbReference>
<organism evidence="7 8">
    <name type="scientific">Aquimarina rubra</name>
    <dbReference type="NCBI Taxonomy" id="1920033"/>
    <lineage>
        <taxon>Bacteria</taxon>
        <taxon>Pseudomonadati</taxon>
        <taxon>Bacteroidota</taxon>
        <taxon>Flavobacteriia</taxon>
        <taxon>Flavobacteriales</taxon>
        <taxon>Flavobacteriaceae</taxon>
        <taxon>Aquimarina</taxon>
    </lineage>
</organism>
<evidence type="ECO:0000259" key="6">
    <source>
        <dbReference type="PROSITE" id="PS51484"/>
    </source>
</evidence>
<dbReference type="SUPFAM" id="SSF51126">
    <property type="entry name" value="Pectin lyase-like"/>
    <property type="match status" value="1"/>
</dbReference>
<dbReference type="Pfam" id="PF24606">
    <property type="entry name" value="CEMIP_beta-hel"/>
    <property type="match status" value="1"/>
</dbReference>
<keyword evidence="3" id="KW-0732">Signal</keyword>
<keyword evidence="8" id="KW-1185">Reference proteome</keyword>
<comment type="caution">
    <text evidence="7">The sequence shown here is derived from an EMBL/GenBank/DDBJ whole genome shotgun (WGS) entry which is preliminary data.</text>
</comment>
<feature type="region of interest" description="Disordered" evidence="5">
    <location>
        <begin position="419"/>
        <end position="439"/>
    </location>
</feature>
<comment type="subcellular location">
    <subcellularLocation>
        <location evidence="1">Cell membrane</location>
    </subcellularLocation>
</comment>
<dbReference type="EMBL" id="JBHULE010000019">
    <property type="protein sequence ID" value="MFD2563900.1"/>
    <property type="molecule type" value="Genomic_DNA"/>
</dbReference>
<keyword evidence="2" id="KW-1003">Cell membrane</keyword>
<evidence type="ECO:0000256" key="3">
    <source>
        <dbReference type="ARBA" id="ARBA00022729"/>
    </source>
</evidence>
<dbReference type="SMART" id="SM01225">
    <property type="entry name" value="G8"/>
    <property type="match status" value="1"/>
</dbReference>
<reference evidence="8" key="1">
    <citation type="journal article" date="2019" name="Int. J. Syst. Evol. Microbiol.">
        <title>The Global Catalogue of Microorganisms (GCM) 10K type strain sequencing project: providing services to taxonomists for standard genome sequencing and annotation.</title>
        <authorList>
            <consortium name="The Broad Institute Genomics Platform"/>
            <consortium name="The Broad Institute Genome Sequencing Center for Infectious Disease"/>
            <person name="Wu L."/>
            <person name="Ma J."/>
        </authorList>
    </citation>
    <scope>NUCLEOTIDE SEQUENCE [LARGE SCALE GENOMIC DNA]</scope>
    <source>
        <strain evidence="8">KCTC 52274</strain>
    </source>
</reference>
<feature type="compositionally biased region" description="Polar residues" evidence="5">
    <location>
        <begin position="427"/>
        <end position="439"/>
    </location>
</feature>
<dbReference type="Proteomes" id="UP001597319">
    <property type="component" value="Unassembled WGS sequence"/>
</dbReference>
<dbReference type="InterPro" id="IPR055401">
    <property type="entry name" value="CEMIP_beta-hel_dom"/>
</dbReference>
<sequence length="1077" mass="118532">MKKRVSNSNNRVIKDHRYLISLFLIVLLLSSGSKLFATEVNPSPKITASYDCIPPTSLATIQPIQSGLWSETSTWPNGNLPTANDDVIIPQGIDLIMVGTCRAKSITVNGKLSAVNDQPQGAWIDLETESIVVGNGGFMEIGTESQPYHADKGPEGIRCQITLTGNKINNAPASHKAIMVMGGGRLELHGKKRMSWTNLSATANAGASQISLKEAVDWEIGDKIALTATGLATNSGKAWNDVDEVEITAISDNGRILTLASPLQFKHIGGSKSYTRPRDGKTWIANIEGEVGLLSHYIKIQGDMSGTNEADGFGGHIMLMKNSTAHAENIELFKMGQKAILGRYPFHWHLNEDKAQGSYLRNSSVHKSFNRAVTIHGTDYVTVDGVFAYDHIGHGIFLEDGAERFNTIKNNVVFVTRRPKPGEELTPSDNSDNAPQNRTPASYWITNPNNYFENNVAAGTEGTGFWFAFPEAPLFASGDLPYYQGLNPSKEPLGSFEGFVAHTCMNGWDVFDRLNPDHSIKKNFGWDVGAPQNISKGMFYGNDQAIYCGLGVGGTNEYTVFNDCVFSDNKTITMLAGDLTIENSLFNAHTDLGVFSGVREFFRFYDGPGRHIDCHFEGWDRSNSEMIKQITGGGATENFNPSFTGTTKGFSEPFPFRFFPLPNNDDTRARKVGQFFKDYDGGLTGKANTTIIRDIAFLRDGHEYRHPSWRNAARSDYFFAGLWLHRINNTQTPISVVRSKPGTEDACFYESGNNASGTYKFPLIVNQDFLYTFHFGKAPENKSIHLIWNRGEVGDLTLTRFKDFGKLGNFRVNGATRLNSITAVENATDNAYFIAGNGDVYLMLRNRGGDSRTNVFFDWDNNGSFQPQALPCTTNDLDPIGGSNNIPPDVSFQVPGNTEYEEGDDLGVVVDASDSDGNVANVKLYVDNVMVRQENAAPYEWGAANPGQNDAALLNLAVGTYELKAEATDNLGAVTTRTMMITVAESTLSIDDIEEQDAVSIYPNPVRNSLFVSGNNISGKMIKIYDLLGAVRISKLLNDNENEIDFSRLSNGIYMVKVINKENRRISPKVFKIVKTN</sequence>
<gene>
    <name evidence="7" type="ORF">ACFSR1_14565</name>
</gene>
<dbReference type="Pfam" id="PF18962">
    <property type="entry name" value="Por_Secre_tail"/>
    <property type="match status" value="1"/>
</dbReference>
<feature type="domain" description="G8" evidence="6">
    <location>
        <begin position="73"/>
        <end position="201"/>
    </location>
</feature>
<evidence type="ECO:0000313" key="8">
    <source>
        <dbReference type="Proteomes" id="UP001597319"/>
    </source>
</evidence>
<evidence type="ECO:0000256" key="4">
    <source>
        <dbReference type="ARBA" id="ARBA00023180"/>
    </source>
</evidence>
<dbReference type="Pfam" id="PF10162">
    <property type="entry name" value="G8"/>
    <property type="match status" value="1"/>
</dbReference>
<dbReference type="InterPro" id="IPR052387">
    <property type="entry name" value="Fibrocystin"/>
</dbReference>
<dbReference type="NCBIfam" id="TIGR04183">
    <property type="entry name" value="Por_Secre_tail"/>
    <property type="match status" value="1"/>
</dbReference>
<dbReference type="RefSeq" id="WP_378293707.1">
    <property type="nucleotide sequence ID" value="NZ_JBHULE010000019.1"/>
</dbReference>
<name>A0ABW5LGI4_9FLAO</name>
<evidence type="ECO:0000256" key="2">
    <source>
        <dbReference type="ARBA" id="ARBA00022475"/>
    </source>
</evidence>
<dbReference type="InterPro" id="IPR013783">
    <property type="entry name" value="Ig-like_fold"/>
</dbReference>
<dbReference type="InterPro" id="IPR011050">
    <property type="entry name" value="Pectin_lyase_fold/virulence"/>
</dbReference>
<dbReference type="Gene3D" id="2.60.40.10">
    <property type="entry name" value="Immunoglobulins"/>
    <property type="match status" value="1"/>
</dbReference>
<accession>A0ABW5LGI4</accession>
<dbReference type="PANTHER" id="PTHR46769">
    <property type="entry name" value="POLYCYSTIC KIDNEY AND HEPATIC DISEASE 1 (AUTOSOMAL RECESSIVE)-LIKE 1"/>
    <property type="match status" value="1"/>
</dbReference>
<dbReference type="PROSITE" id="PS51484">
    <property type="entry name" value="G8"/>
    <property type="match status" value="1"/>
</dbReference>
<dbReference type="PANTHER" id="PTHR46769:SF2">
    <property type="entry name" value="FIBROCYSTIN-L ISOFORM 2 PRECURSOR-RELATED"/>
    <property type="match status" value="1"/>
</dbReference>
<dbReference type="InterPro" id="IPR026444">
    <property type="entry name" value="Secre_tail"/>
</dbReference>
<dbReference type="InterPro" id="IPR019316">
    <property type="entry name" value="G8_domain"/>
</dbReference>
<protein>
    <submittedName>
        <fullName evidence="7">G8 domain-containing protein</fullName>
    </submittedName>
</protein>
<keyword evidence="4" id="KW-0325">Glycoprotein</keyword>
<proteinExistence type="predicted"/>
<evidence type="ECO:0000256" key="1">
    <source>
        <dbReference type="ARBA" id="ARBA00004236"/>
    </source>
</evidence>